<dbReference type="EMBL" id="CM035433">
    <property type="protein sequence ID" value="KAH7293459.1"/>
    <property type="molecule type" value="Genomic_DNA"/>
</dbReference>
<evidence type="ECO:0000313" key="7">
    <source>
        <dbReference type="Proteomes" id="UP000825935"/>
    </source>
</evidence>
<evidence type="ECO:0000256" key="4">
    <source>
        <dbReference type="ARBA" id="ARBA00023591"/>
    </source>
</evidence>
<dbReference type="OMA" id="WRPWPQY"/>
<protein>
    <recommendedName>
        <fullName evidence="8">Protein EXORDIUM-like 3</fullName>
    </recommendedName>
</protein>
<comment type="subcellular location">
    <subcellularLocation>
        <location evidence="1">Secreted</location>
    </subcellularLocation>
</comment>
<dbReference type="AlphaFoldDB" id="A0A8T2RAM2"/>
<organism evidence="6 7">
    <name type="scientific">Ceratopteris richardii</name>
    <name type="common">Triangle waterfern</name>
    <dbReference type="NCBI Taxonomy" id="49495"/>
    <lineage>
        <taxon>Eukaryota</taxon>
        <taxon>Viridiplantae</taxon>
        <taxon>Streptophyta</taxon>
        <taxon>Embryophyta</taxon>
        <taxon>Tracheophyta</taxon>
        <taxon>Polypodiopsida</taxon>
        <taxon>Polypodiidae</taxon>
        <taxon>Polypodiales</taxon>
        <taxon>Pteridineae</taxon>
        <taxon>Pteridaceae</taxon>
        <taxon>Parkerioideae</taxon>
        <taxon>Ceratopteris</taxon>
    </lineage>
</organism>
<dbReference type="GO" id="GO:0005576">
    <property type="term" value="C:extracellular region"/>
    <property type="evidence" value="ECO:0007669"/>
    <property type="project" value="UniProtKB-SubCell"/>
</dbReference>
<evidence type="ECO:0000256" key="5">
    <source>
        <dbReference type="SAM" id="SignalP"/>
    </source>
</evidence>
<dbReference type="Proteomes" id="UP000825935">
    <property type="component" value="Chromosome 28"/>
</dbReference>
<evidence type="ECO:0000256" key="3">
    <source>
        <dbReference type="ARBA" id="ARBA00022729"/>
    </source>
</evidence>
<evidence type="ECO:0000313" key="6">
    <source>
        <dbReference type="EMBL" id="KAH7293459.1"/>
    </source>
</evidence>
<gene>
    <name evidence="6" type="ORF">KP509_28G026600</name>
</gene>
<comment type="similarity">
    <text evidence="4">Belongs to the EXORDIUM family.</text>
</comment>
<dbReference type="OrthoDB" id="2016249at2759"/>
<comment type="caution">
    <text evidence="6">The sequence shown here is derived from an EMBL/GenBank/DDBJ whole genome shotgun (WGS) entry which is preliminary data.</text>
</comment>
<dbReference type="PANTHER" id="PTHR31279">
    <property type="entry name" value="PROTEIN EXORDIUM-LIKE 5"/>
    <property type="match status" value="1"/>
</dbReference>
<feature type="chain" id="PRO_5035823382" description="Protein EXORDIUM-like 3" evidence="5">
    <location>
        <begin position="26"/>
        <end position="348"/>
    </location>
</feature>
<dbReference type="InterPro" id="IPR006766">
    <property type="entry name" value="EXORDIUM-like"/>
</dbReference>
<proteinExistence type="inferred from homology"/>
<evidence type="ECO:0000256" key="1">
    <source>
        <dbReference type="ARBA" id="ARBA00004613"/>
    </source>
</evidence>
<evidence type="ECO:0008006" key="8">
    <source>
        <dbReference type="Google" id="ProtNLM"/>
    </source>
</evidence>
<sequence length="348" mass="38577">MASLLYVSLCVLVSAILSDTPSAQAYRIWLPRNASAHEGGSFMQVHLHRDNETGSKRFEGSSPYVKMQYHMGPVLTSSIRVYIIWYGTWKSSQKAIIRDFLHSLSGPVSKRRPTVGAWWNTVQLYTDQTGANISKSVVLAGEVYDHYSHGKILSRMTVQEVIRDSIRNGSLKVDSCGGLYMVLTSEDVQMQDFCRAVCGFHYFTFPSIVGYTLPYAWIGNSALQCPEYCAYPFKVPSYMIGFEPLKPPNRDVGVDGMVSVIGHELAELSSNPLINAWYAGNDPTAPTEIADLCEGIYGTGGGGSYMGSVSVDTYGASFNLHGIKRRKYLVQWIWNPIVNYCTGSNFMG</sequence>
<dbReference type="Pfam" id="PF04674">
    <property type="entry name" value="Phi_1"/>
    <property type="match status" value="1"/>
</dbReference>
<keyword evidence="7" id="KW-1185">Reference proteome</keyword>
<dbReference type="PANTHER" id="PTHR31279:SF4">
    <property type="entry name" value="PROTEIN EXORDIUM-LIKE 5"/>
    <property type="match status" value="1"/>
</dbReference>
<evidence type="ECO:0000256" key="2">
    <source>
        <dbReference type="ARBA" id="ARBA00022525"/>
    </source>
</evidence>
<name>A0A8T2RAM2_CERRI</name>
<reference evidence="6" key="1">
    <citation type="submission" date="2021-08" db="EMBL/GenBank/DDBJ databases">
        <title>WGS assembly of Ceratopteris richardii.</title>
        <authorList>
            <person name="Marchant D.B."/>
            <person name="Chen G."/>
            <person name="Jenkins J."/>
            <person name="Shu S."/>
            <person name="Leebens-Mack J."/>
            <person name="Grimwood J."/>
            <person name="Schmutz J."/>
            <person name="Soltis P."/>
            <person name="Soltis D."/>
            <person name="Chen Z.-H."/>
        </authorList>
    </citation>
    <scope>NUCLEOTIDE SEQUENCE</scope>
    <source>
        <strain evidence="6">Whitten #5841</strain>
        <tissue evidence="6">Leaf</tissue>
    </source>
</reference>
<feature type="signal peptide" evidence="5">
    <location>
        <begin position="1"/>
        <end position="25"/>
    </location>
</feature>
<keyword evidence="2" id="KW-0964">Secreted</keyword>
<keyword evidence="3 5" id="KW-0732">Signal</keyword>
<accession>A0A8T2RAM2</accession>